<dbReference type="Proteomes" id="UP000581447">
    <property type="component" value="Unassembled WGS sequence"/>
</dbReference>
<dbReference type="RefSeq" id="WP_322788757.1">
    <property type="nucleotide sequence ID" value="NZ_BAABBG010000001.1"/>
</dbReference>
<comment type="caution">
    <text evidence="6">The sequence shown here is derived from an EMBL/GenBank/DDBJ whole genome shotgun (WGS) entry which is preliminary data.</text>
</comment>
<dbReference type="InterPro" id="IPR003469">
    <property type="entry name" value="Glyco_hydro_68"/>
</dbReference>
<dbReference type="AlphaFoldDB" id="A0A840B1I4"/>
<evidence type="ECO:0000256" key="5">
    <source>
        <dbReference type="RuleBase" id="RU361220"/>
    </source>
</evidence>
<dbReference type="SUPFAM" id="SSF75005">
    <property type="entry name" value="Arabinanase/levansucrase/invertase"/>
    <property type="match status" value="1"/>
</dbReference>
<feature type="site" description="Transition state stabilizer" evidence="4">
    <location>
        <position position="178"/>
    </location>
</feature>
<feature type="binding site" evidence="3">
    <location>
        <position position="206"/>
    </location>
    <ligand>
        <name>Ca(2+)</name>
        <dbReference type="ChEBI" id="CHEBI:29108"/>
        <label>1</label>
    </ligand>
</feature>
<accession>A0A840B1I4</accession>
<evidence type="ECO:0000313" key="7">
    <source>
        <dbReference type="Proteomes" id="UP000581447"/>
    </source>
</evidence>
<dbReference type="InterPro" id="IPR023296">
    <property type="entry name" value="Glyco_hydro_beta-prop_sf"/>
</dbReference>
<dbReference type="GO" id="GO:0050053">
    <property type="term" value="F:levansucrase activity"/>
    <property type="evidence" value="ECO:0007669"/>
    <property type="project" value="UniProtKB-EC"/>
</dbReference>
<name>A0A840B1I4_9SPHN</name>
<dbReference type="GO" id="GO:0009758">
    <property type="term" value="P:carbohydrate utilization"/>
    <property type="evidence" value="ECO:0007669"/>
    <property type="project" value="InterPro"/>
</dbReference>
<dbReference type="CDD" id="cd08997">
    <property type="entry name" value="GH68"/>
    <property type="match status" value="1"/>
</dbReference>
<reference evidence="6 7" key="1">
    <citation type="submission" date="2020-08" db="EMBL/GenBank/DDBJ databases">
        <title>Genomic Encyclopedia of Type Strains, Phase IV (KMG-IV): sequencing the most valuable type-strain genomes for metagenomic binning, comparative biology and taxonomic classification.</title>
        <authorList>
            <person name="Goeker M."/>
        </authorList>
    </citation>
    <scope>NUCLEOTIDE SEQUENCE [LARGE SCALE GENOMIC DNA]</scope>
    <source>
        <strain evidence="6 7">DSM 29050</strain>
    </source>
</reference>
<evidence type="ECO:0000256" key="3">
    <source>
        <dbReference type="PIRSR" id="PIRSR603469-3"/>
    </source>
</evidence>
<keyword evidence="6" id="KW-0328">Glycosyltransferase</keyword>
<keyword evidence="3" id="KW-0479">Metal-binding</keyword>
<protein>
    <submittedName>
        <fullName evidence="6">Levansucrase</fullName>
        <ecNumber evidence="6">2.4.1.10</ecNumber>
    </submittedName>
</protein>
<dbReference type="Gene3D" id="2.115.10.20">
    <property type="entry name" value="Glycosyl hydrolase domain, family 43"/>
    <property type="match status" value="2"/>
</dbReference>
<dbReference type="GO" id="GO:0046872">
    <property type="term" value="F:metal ion binding"/>
    <property type="evidence" value="ECO:0007669"/>
    <property type="project" value="UniProtKB-KW"/>
</dbReference>
<comment type="cofactor">
    <cofactor evidence="3">
        <name>Ca(2+)</name>
        <dbReference type="ChEBI" id="CHEBI:29108"/>
    </cofactor>
</comment>
<keyword evidence="7" id="KW-1185">Reference proteome</keyword>
<evidence type="ECO:0000313" key="6">
    <source>
        <dbReference type="EMBL" id="MBB3942165.1"/>
    </source>
</evidence>
<dbReference type="EC" id="2.4.1.10" evidence="6"/>
<gene>
    <name evidence="6" type="ORF">GGR91_000387</name>
</gene>
<feature type="binding site" evidence="2">
    <location>
        <begin position="235"/>
        <end position="237"/>
    </location>
    <ligand>
        <name>substrate</name>
    </ligand>
</feature>
<dbReference type="Pfam" id="PF02435">
    <property type="entry name" value="Glyco_hydro_68"/>
    <property type="match status" value="2"/>
</dbReference>
<evidence type="ECO:0000256" key="4">
    <source>
        <dbReference type="PIRSR" id="PIRSR603469-4"/>
    </source>
</evidence>
<comment type="similarity">
    <text evidence="1 5">Belongs to the glycosyl hydrolase 68 family.</text>
</comment>
<sequence length="365" mass="39611">MSRIAEQSFDTVNVVNGHDATPLLPGIVLWDMWPIQCPDGSIADIAGGAVWMALAAPDRSDPALRHFEARIRLLHLKEGQWRDLGWALPDTDYAFEREWAGTALLKNGIVSLFFTAAGVAGNPGGYQQRLFETHGTLQADGQISNWSPLQESVANNGLHYHIADQQEGEPGKIKAFRDPAYFCDPADGQEYLLFTGSLAGPASEYNGAIGIARRSDNGGWELLPPLLHADGVNNELERAHMVSKDGLYYIFWVTQAGTFNPEGPIGPTGLYGMVSDSLFGDYEPLNGSGLVLANPPEEPMQSYSWHVTAELLVSSFVDHWGLKGRSLANNPQLAAESFGGTPAPFVTLMLDGNRAGLRRELAHVG</sequence>
<organism evidence="6 7">
    <name type="scientific">Sphingorhabdus rigui</name>
    <dbReference type="NCBI Taxonomy" id="1282858"/>
    <lineage>
        <taxon>Bacteria</taxon>
        <taxon>Pseudomonadati</taxon>
        <taxon>Pseudomonadota</taxon>
        <taxon>Alphaproteobacteria</taxon>
        <taxon>Sphingomonadales</taxon>
        <taxon>Sphingomonadaceae</taxon>
        <taxon>Sphingorhabdus</taxon>
    </lineage>
</organism>
<evidence type="ECO:0000256" key="1">
    <source>
        <dbReference type="ARBA" id="ARBA00006775"/>
    </source>
</evidence>
<dbReference type="EMBL" id="JACIEA010000001">
    <property type="protein sequence ID" value="MBB3942165.1"/>
    <property type="molecule type" value="Genomic_DNA"/>
</dbReference>
<keyword evidence="3" id="KW-0106">Calcium</keyword>
<keyword evidence="6" id="KW-0808">Transferase</keyword>
<evidence type="ECO:0000256" key="2">
    <source>
        <dbReference type="PIRSR" id="PIRSR603469-2"/>
    </source>
</evidence>
<proteinExistence type="inferred from homology"/>